<reference evidence="2 3" key="1">
    <citation type="submission" date="2024-03" db="EMBL/GenBank/DDBJ databases">
        <title>WGS assembly of Saponaria officinalis var. Norfolk2.</title>
        <authorList>
            <person name="Jenkins J."/>
            <person name="Shu S."/>
            <person name="Grimwood J."/>
            <person name="Barry K."/>
            <person name="Goodstein D."/>
            <person name="Schmutz J."/>
            <person name="Leebens-Mack J."/>
            <person name="Osbourn A."/>
        </authorList>
    </citation>
    <scope>NUCLEOTIDE SEQUENCE [LARGE SCALE GENOMIC DNA]</scope>
    <source>
        <strain evidence="3">cv. Norfolk2</strain>
        <strain evidence="2">JIC</strain>
        <tissue evidence="2">Leaf</tissue>
    </source>
</reference>
<feature type="domain" description="PORR" evidence="1">
    <location>
        <begin position="49"/>
        <end position="374"/>
    </location>
</feature>
<proteinExistence type="predicted"/>
<dbReference type="EMBL" id="JBDFQZ010000004">
    <property type="protein sequence ID" value="KAK9735310.1"/>
    <property type="molecule type" value="Genomic_DNA"/>
</dbReference>
<dbReference type="EMBL" id="JBDFQZ010000004">
    <property type="protein sequence ID" value="KAK9735309.1"/>
    <property type="molecule type" value="Genomic_DNA"/>
</dbReference>
<dbReference type="Proteomes" id="UP001443914">
    <property type="component" value="Unassembled WGS sequence"/>
</dbReference>
<evidence type="ECO:0000259" key="1">
    <source>
        <dbReference type="Pfam" id="PF11955"/>
    </source>
</evidence>
<dbReference type="GO" id="GO:0003723">
    <property type="term" value="F:RNA binding"/>
    <property type="evidence" value="ECO:0007669"/>
    <property type="project" value="InterPro"/>
</dbReference>
<organism evidence="2 3">
    <name type="scientific">Saponaria officinalis</name>
    <name type="common">Common soapwort</name>
    <name type="synonym">Lychnis saponaria</name>
    <dbReference type="NCBI Taxonomy" id="3572"/>
    <lineage>
        <taxon>Eukaryota</taxon>
        <taxon>Viridiplantae</taxon>
        <taxon>Streptophyta</taxon>
        <taxon>Embryophyta</taxon>
        <taxon>Tracheophyta</taxon>
        <taxon>Spermatophyta</taxon>
        <taxon>Magnoliopsida</taxon>
        <taxon>eudicotyledons</taxon>
        <taxon>Gunneridae</taxon>
        <taxon>Pentapetalae</taxon>
        <taxon>Caryophyllales</taxon>
        <taxon>Caryophyllaceae</taxon>
        <taxon>Caryophylleae</taxon>
        <taxon>Saponaria</taxon>
    </lineage>
</organism>
<keyword evidence="3" id="KW-1185">Reference proteome</keyword>
<dbReference type="InterPro" id="IPR021099">
    <property type="entry name" value="PORR_domain"/>
</dbReference>
<gene>
    <name evidence="2" type="ORF">RND81_04G197800</name>
</gene>
<sequence>MLILRRTITRTSEKVLCAKNLVFSFHLRNSPCYSCTQRAGYVNVYMKWKKDRTYDSIETIFKSIELKPVIALKNCIVRSPDGCIPISEVSKRGLELDVPMKVARFIRSYPSVFEEFVGPQYNLPWFRLTPKAIEIDIEEKAVYENHKSDLRLRLKKLILMNKDKMLPVRIIKGVQWYLGLPDDFLKNPEENFDESFRFVDLEDGEQAVAVDCQETILSVLQKNAMKRGEYNGGRREPIAFPLFPSKRSKLKRKIACWLDEFQTLPYVSPYDHCTYFSTDSDLAEKRVVGVLHELLSLFVEHAAQRKTLLCLKKYLQMPQKFHKAFERHPYMFYLSMKGRMCTAILKEAYRDKNAIERHPLSTVRMKYIELLKDSDRILKERTFKNRDVVAKSLDVNPCAYISSSSDSESEYVDQDNMNL</sequence>
<accession>A0AAW1LMN6</accession>
<evidence type="ECO:0000313" key="2">
    <source>
        <dbReference type="EMBL" id="KAK9735310.1"/>
    </source>
</evidence>
<name>A0AAW1LMN6_SAPOF</name>
<dbReference type="AlphaFoldDB" id="A0AAW1LMN6"/>
<evidence type="ECO:0000313" key="3">
    <source>
        <dbReference type="Proteomes" id="UP001443914"/>
    </source>
</evidence>
<comment type="caution">
    <text evidence="2">The sequence shown here is derived from an EMBL/GenBank/DDBJ whole genome shotgun (WGS) entry which is preliminary data.</text>
</comment>
<dbReference type="PANTHER" id="PTHR31476:SF13">
    <property type="entry name" value="PROTEIN WHAT'S THIS FACTOR 9, MITOCHONDRIAL"/>
    <property type="match status" value="1"/>
</dbReference>
<dbReference type="Pfam" id="PF11955">
    <property type="entry name" value="PORR"/>
    <property type="match status" value="1"/>
</dbReference>
<dbReference type="InterPro" id="IPR045040">
    <property type="entry name" value="PORR_fam"/>
</dbReference>
<dbReference type="PANTHER" id="PTHR31476">
    <property type="entry name" value="PROTEIN WHAT'S THIS FACTOR 1 HOMOLOG, CHLOROPLASTIC"/>
    <property type="match status" value="1"/>
</dbReference>
<protein>
    <recommendedName>
        <fullName evidence="1">PORR domain-containing protein</fullName>
    </recommendedName>
</protein>